<dbReference type="Pfam" id="PF02866">
    <property type="entry name" value="Ldh_1_C"/>
    <property type="match status" value="1"/>
</dbReference>
<evidence type="ECO:0000256" key="9">
    <source>
        <dbReference type="SAM" id="Phobius"/>
    </source>
</evidence>
<dbReference type="InterPro" id="IPR015955">
    <property type="entry name" value="Lactate_DH/Glyco_Ohase_4_C"/>
</dbReference>
<dbReference type="InterPro" id="IPR022383">
    <property type="entry name" value="Lactate/malate_DH_C"/>
</dbReference>
<dbReference type="SUPFAM" id="SSF69593">
    <property type="entry name" value="Glycerol-3-phosphate (1)-acyltransferase"/>
    <property type="match status" value="1"/>
</dbReference>
<dbReference type="SMART" id="SM00563">
    <property type="entry name" value="PlsC"/>
    <property type="match status" value="1"/>
</dbReference>
<dbReference type="SUPFAM" id="SSF57889">
    <property type="entry name" value="Cysteine-rich domain"/>
    <property type="match status" value="1"/>
</dbReference>
<dbReference type="Pfam" id="PF13838">
    <property type="entry name" value="Clathrin_H_link"/>
    <property type="match status" value="1"/>
</dbReference>
<dbReference type="CDD" id="cd09917">
    <property type="entry name" value="F-box_SF"/>
    <property type="match status" value="1"/>
</dbReference>
<dbReference type="SUPFAM" id="SSF51735">
    <property type="entry name" value="NAD(P)-binding Rossmann-fold domains"/>
    <property type="match status" value="1"/>
</dbReference>
<keyword evidence="9" id="KW-1133">Transmembrane helix</keyword>
<dbReference type="InterPro" id="IPR001236">
    <property type="entry name" value="Lactate/malate_DH_N"/>
</dbReference>
<dbReference type="HAMAP" id="MF_01517">
    <property type="entry name" value="Malate_dehydrog_2"/>
    <property type="match status" value="1"/>
</dbReference>
<dbReference type="GO" id="GO:0030060">
    <property type="term" value="F:L-malate dehydrogenase (NAD+) activity"/>
    <property type="evidence" value="ECO:0007669"/>
    <property type="project" value="UniProtKB-EC"/>
</dbReference>
<evidence type="ECO:0000256" key="6">
    <source>
        <dbReference type="ARBA" id="ARBA00023002"/>
    </source>
</evidence>
<dbReference type="SMART" id="SM00109">
    <property type="entry name" value="C1"/>
    <property type="match status" value="1"/>
</dbReference>
<comment type="function">
    <text evidence="1">Catalyzes the reversible oxidation of malate to oxaloacetate.</text>
</comment>
<comment type="similarity">
    <text evidence="2">Belongs to the LDH/MDH superfamily. MDH type 2 family.</text>
</comment>
<evidence type="ECO:0000259" key="11">
    <source>
        <dbReference type="PROSITE" id="PS50181"/>
    </source>
</evidence>
<dbReference type="CDD" id="cd00029">
    <property type="entry name" value="C1"/>
    <property type="match status" value="1"/>
</dbReference>
<dbReference type="InterPro" id="IPR045252">
    <property type="entry name" value="LPCAT1-like"/>
</dbReference>
<dbReference type="NCBIfam" id="NF003916">
    <property type="entry name" value="PRK05442.1"/>
    <property type="match status" value="1"/>
</dbReference>
<evidence type="ECO:0000259" key="10">
    <source>
        <dbReference type="PROSITE" id="PS50081"/>
    </source>
</evidence>
<dbReference type="InterPro" id="IPR036047">
    <property type="entry name" value="F-box-like_dom_sf"/>
</dbReference>
<dbReference type="Pfam" id="PF12937">
    <property type="entry name" value="F-box-like"/>
    <property type="match status" value="1"/>
</dbReference>
<evidence type="ECO:0000313" key="13">
    <source>
        <dbReference type="Proteomes" id="UP000241769"/>
    </source>
</evidence>
<feature type="compositionally biased region" description="Polar residues" evidence="8">
    <location>
        <begin position="64"/>
        <end position="79"/>
    </location>
</feature>
<dbReference type="Pfam" id="PF00130">
    <property type="entry name" value="C1_1"/>
    <property type="match status" value="1"/>
</dbReference>
<dbReference type="Gene3D" id="1.25.40.30">
    <property type="match status" value="1"/>
</dbReference>
<dbReference type="InterPro" id="IPR016024">
    <property type="entry name" value="ARM-type_fold"/>
</dbReference>
<evidence type="ECO:0000256" key="4">
    <source>
        <dbReference type="ARBA" id="ARBA00022723"/>
    </source>
</evidence>
<dbReference type="PROSITE" id="PS50081">
    <property type="entry name" value="ZF_DAG_PE_2"/>
    <property type="match status" value="1"/>
</dbReference>
<protein>
    <recommendedName>
        <fullName evidence="3">malate dehydrogenase</fullName>
        <ecNumber evidence="3">1.1.1.37</ecNumber>
    </recommendedName>
</protein>
<evidence type="ECO:0000256" key="2">
    <source>
        <dbReference type="ARBA" id="ARBA00009613"/>
    </source>
</evidence>
<keyword evidence="13" id="KW-1185">Reference proteome</keyword>
<comment type="caution">
    <text evidence="12">The sequence shown here is derived from an EMBL/GenBank/DDBJ whole genome shotgun (WGS) entry which is preliminary data.</text>
</comment>
<keyword evidence="6" id="KW-0560">Oxidoreductase</keyword>
<feature type="region of interest" description="Disordered" evidence="8">
    <location>
        <begin position="56"/>
        <end position="81"/>
    </location>
</feature>
<dbReference type="InterPro" id="IPR046349">
    <property type="entry name" value="C1-like_sf"/>
</dbReference>
<name>A0A2P6NXR8_9EUKA</name>
<dbReference type="Gene3D" id="1.20.1280.50">
    <property type="match status" value="1"/>
</dbReference>
<dbReference type="SMART" id="SM00256">
    <property type="entry name" value="FBOX"/>
    <property type="match status" value="1"/>
</dbReference>
<keyword evidence="7" id="KW-0520">NAD</keyword>
<organism evidence="12 13">
    <name type="scientific">Planoprotostelium fungivorum</name>
    <dbReference type="NCBI Taxonomy" id="1890364"/>
    <lineage>
        <taxon>Eukaryota</taxon>
        <taxon>Amoebozoa</taxon>
        <taxon>Evosea</taxon>
        <taxon>Variosea</taxon>
        <taxon>Cavosteliida</taxon>
        <taxon>Cavosteliaceae</taxon>
        <taxon>Planoprotostelium</taxon>
    </lineage>
</organism>
<dbReference type="Proteomes" id="UP000241769">
    <property type="component" value="Unassembled WGS sequence"/>
</dbReference>
<accession>A0A2P6NXR8</accession>
<dbReference type="InterPro" id="IPR010945">
    <property type="entry name" value="Malate_DH_type2"/>
</dbReference>
<dbReference type="NCBIfam" id="TIGR01759">
    <property type="entry name" value="MalateDH-SF1"/>
    <property type="match status" value="1"/>
</dbReference>
<dbReference type="GO" id="GO:0008374">
    <property type="term" value="F:O-acyltransferase activity"/>
    <property type="evidence" value="ECO:0007669"/>
    <property type="project" value="InterPro"/>
</dbReference>
<dbReference type="Pfam" id="PF00056">
    <property type="entry name" value="Ldh_1_N"/>
    <property type="match status" value="1"/>
</dbReference>
<evidence type="ECO:0000256" key="1">
    <source>
        <dbReference type="ARBA" id="ARBA00003966"/>
    </source>
</evidence>
<dbReference type="Gene3D" id="3.40.50.720">
    <property type="entry name" value="NAD(P)-binding Rossmann-like Domain"/>
    <property type="match status" value="1"/>
</dbReference>
<keyword evidence="5" id="KW-0862">Zinc</keyword>
<feature type="transmembrane region" description="Helical" evidence="9">
    <location>
        <begin position="1432"/>
        <end position="1451"/>
    </location>
</feature>
<dbReference type="Gene3D" id="3.90.110.10">
    <property type="entry name" value="Lactate dehydrogenase/glycoside hydrolase, family 4, C-terminal"/>
    <property type="match status" value="1"/>
</dbReference>
<evidence type="ECO:0000256" key="7">
    <source>
        <dbReference type="ARBA" id="ARBA00023027"/>
    </source>
</evidence>
<reference evidence="12 13" key="1">
    <citation type="journal article" date="2018" name="Genome Biol. Evol.">
        <title>Multiple Roots of Fruiting Body Formation in Amoebozoa.</title>
        <authorList>
            <person name="Hillmann F."/>
            <person name="Forbes G."/>
            <person name="Novohradska S."/>
            <person name="Ferling I."/>
            <person name="Riege K."/>
            <person name="Groth M."/>
            <person name="Westermann M."/>
            <person name="Marz M."/>
            <person name="Spaller T."/>
            <person name="Winckler T."/>
            <person name="Schaap P."/>
            <person name="Glockner G."/>
        </authorList>
    </citation>
    <scope>NUCLEOTIDE SEQUENCE [LARGE SCALE GENOMIC DNA]</scope>
    <source>
        <strain evidence="12 13">Jena</strain>
    </source>
</reference>
<dbReference type="Gene3D" id="3.30.60.20">
    <property type="match status" value="1"/>
</dbReference>
<dbReference type="PANTHER" id="PTHR23382">
    <property type="entry name" value="MALATE DEHYDROGENASE"/>
    <property type="match status" value="1"/>
</dbReference>
<dbReference type="FunFam" id="3.40.50.720:FF:000010">
    <property type="entry name" value="Malate dehydrogenase"/>
    <property type="match status" value="1"/>
</dbReference>
<dbReference type="InParanoid" id="A0A2P6NXR8"/>
<dbReference type="NCBIfam" id="TIGR01758">
    <property type="entry name" value="MDH_euk_cyt"/>
    <property type="match status" value="1"/>
</dbReference>
<dbReference type="GO" id="GO:0046872">
    <property type="term" value="F:metal ion binding"/>
    <property type="evidence" value="ECO:0007669"/>
    <property type="project" value="UniProtKB-KW"/>
</dbReference>
<dbReference type="InterPro" id="IPR002123">
    <property type="entry name" value="Plipid/glycerol_acylTrfase"/>
</dbReference>
<dbReference type="InterPro" id="IPR011274">
    <property type="entry name" value="Malate_DH_NAD-dep_euk"/>
</dbReference>
<dbReference type="GO" id="GO:0006108">
    <property type="term" value="P:malate metabolic process"/>
    <property type="evidence" value="ECO:0007669"/>
    <property type="project" value="InterPro"/>
</dbReference>
<dbReference type="CDD" id="cd01336">
    <property type="entry name" value="MDH_cytoplasmic_cytosolic"/>
    <property type="match status" value="1"/>
</dbReference>
<evidence type="ECO:0000256" key="8">
    <source>
        <dbReference type="SAM" id="MobiDB-lite"/>
    </source>
</evidence>
<dbReference type="EC" id="1.1.1.37" evidence="3"/>
<evidence type="ECO:0000256" key="5">
    <source>
        <dbReference type="ARBA" id="ARBA00022833"/>
    </source>
</evidence>
<dbReference type="InterPro" id="IPR036291">
    <property type="entry name" value="NAD(P)-bd_dom_sf"/>
</dbReference>
<keyword evidence="9" id="KW-0472">Membrane</keyword>
<sequence>MSQLTCDSTNTPNKKSGFRSALRPTLLALKAKAGRSKSCEGLYHSAKESLCIRARPQNKPGTDLNITQNSRTSPGSKSRTFSKRVLLRRARDVANILQLLNTTYSPRLSSLGEIRNKGSCTKKEESHLLDHYPHYGLIRQRISDYNISKINIDHVCPVPSPMFRDRKKHINALQQREISEHIEAPMAFRIIEYGGMFIAHNEAAHSLSSSQLIDHVGHGVIVSSYKRILLCISVLYGFNAPLKSVCLLPVTFGPSMGTLALDMTAGLNISQAMVNKKIRQTVVPILDRIGEIRMTLGAITMAEREAAVYQLSSEILVHIFNFLDTKSLVRVSAVCSWWYALSSVENLIVERGIWRDLHRLLCTYTAITGLTNIHPATMDTQSESFRTSLLDKGILASSTDDQSQHIGQTLVNNDRKFWSSSGSSDENSIDFLIYGLVQPTCVISSISILPYEALYQQDCPIYSPKGMRVSVGFTQDDYHWTSDVLPVENRREKYTVHTGPHLVVGAFIKIELIGKHTIQQQDEKYYTAIQSCSALGLPLGHLEKTSILARSVFNYHYQKNPTLIREYVKQGEKDVYESVNDVENCKKTYEEYMNRCIDEMQPVQKVQQNKTQEQTEFGKLMKEGKYHEAAVRAIHSVKGHLRTMETISQFKKARRLDDYFEVLISMPEGMFNATESIELTKDWIAKNPGKRMALIPYHRRITLSLDLADIISKENMLLAIQMWEYMSVPDKELEGWRKLKQYPMYIALSLRYHFLIDFVKVMHEITQESRLDGLSFAIAIHQFRPSLTPQLLRILNIPIPADPSTIKDILLAEREQLLRAGGGTLAMPIQNWIDPAGLLNDDDMEETEDSSNLSWCKKLQTIPQFGGLDGKSLVPFQNCKETTNSFTNKQMESSQRRLNNLSRHLEATPTYASEVRPGHTECPVTHHDYKDVYPRLLDNRPVRVLITGAAGNIAYAIAFAVARGELFGPQNKIALHLLDIAPMADALKGVQMELEDCAFPLLSEIVATTDVKKGFSNVDVALLIGAFPRQKGMERKDLLKKNCAIFQEQGKALDQYASRDVKVVVVGNPANTNAAIAMANAPSIPKKNFSALTRLDLNRAKSQIAIRLGAPVQNVHNVIIWGNHSSTQYPDVNSSYVHDYPSRGLSTPTRPAINDEKWLQNEFITTVQLRGAEIIKARKLSSAASAANAVLNHVQDWLQGTASGEIASMAVASDGSYGIPKDVLYSFPVTCSRGEWQVVQGLKIDAFSRVKMDATLKELQEEKEEAFGFLTKPPDPSIRISGKMNELRQRKAEEHEAPSNKSHAFVDASFTSPTFCQWCDGFIWGFVGNPKMLLIECADCEYSIHRRCLNSLPPGGCGEKLKEPSFYQLEQARRAFAGQLGSESAHNVFSPNNPLEEYELQKQEFRPNTLEKRRRAEDEFTNCFQTQPYKPWNWNIYLFPLWILGIILRYFVLLPIRFILLLLGAIITISLMMASSWIKDKETRLELQLRLISFFSGIFIASWTGVVRYHGIRPSKRSNTVFVANHTTVFDIVLLSNDFQYSFVGQKHPGLIGFVQDNILGCLGCLWFDRKDAGDRAKIARLIKEHVHNDEKLPLLLFPEGTCVNNEYCVMFKKGAFEIENSSVWPVAIKYNKLFSDPFWNSREQSFPRHLFRLLTSWSVVCDVYYLDPQTIAPGETSSAFADRVKSLIAKKAGLINVPWDGYLKYFRPSERFVSERQKIFASSVQYKAEH</sequence>
<dbReference type="FunFam" id="3.90.110.10:FF:000002">
    <property type="entry name" value="Malate dehydrogenase"/>
    <property type="match status" value="1"/>
</dbReference>
<dbReference type="InterPro" id="IPR001810">
    <property type="entry name" value="F-box_dom"/>
</dbReference>
<dbReference type="SUPFAM" id="SSF81383">
    <property type="entry name" value="F-box domain"/>
    <property type="match status" value="1"/>
</dbReference>
<feature type="domain" description="Phorbol-ester/DAG-type" evidence="10">
    <location>
        <begin position="1302"/>
        <end position="1357"/>
    </location>
</feature>
<feature type="domain" description="F-box" evidence="11">
    <location>
        <begin position="305"/>
        <end position="357"/>
    </location>
</feature>
<dbReference type="STRING" id="1890364.A0A2P6NXR8"/>
<dbReference type="PROSITE" id="PS50181">
    <property type="entry name" value="FBOX"/>
    <property type="match status" value="1"/>
</dbReference>
<proteinExistence type="inferred from homology"/>
<dbReference type="SUPFAM" id="SSF48371">
    <property type="entry name" value="ARM repeat"/>
    <property type="match status" value="1"/>
</dbReference>
<dbReference type="Pfam" id="PF01553">
    <property type="entry name" value="Acyltransferase"/>
    <property type="match status" value="1"/>
</dbReference>
<dbReference type="CDD" id="cd07991">
    <property type="entry name" value="LPLAT_LPCAT1-like"/>
    <property type="match status" value="1"/>
</dbReference>
<gene>
    <name evidence="12" type="ORF">PROFUN_00225</name>
</gene>
<dbReference type="SUPFAM" id="SSF56327">
    <property type="entry name" value="LDH C-terminal domain-like"/>
    <property type="match status" value="1"/>
</dbReference>
<evidence type="ECO:0000256" key="3">
    <source>
        <dbReference type="ARBA" id="ARBA00012995"/>
    </source>
</evidence>
<dbReference type="InterPro" id="IPR002219">
    <property type="entry name" value="PKC_DAG/PE"/>
</dbReference>
<feature type="transmembrane region" description="Helical" evidence="9">
    <location>
        <begin position="1490"/>
        <end position="1509"/>
    </location>
</feature>
<evidence type="ECO:0000313" key="12">
    <source>
        <dbReference type="EMBL" id="PRP88757.1"/>
    </source>
</evidence>
<dbReference type="InterPro" id="IPR001252">
    <property type="entry name" value="Malate_DH_AS"/>
</dbReference>
<dbReference type="EMBL" id="MDYQ01000007">
    <property type="protein sequence ID" value="PRP88757.1"/>
    <property type="molecule type" value="Genomic_DNA"/>
</dbReference>
<dbReference type="PROSITE" id="PS00068">
    <property type="entry name" value="MDH"/>
    <property type="match status" value="1"/>
</dbReference>
<feature type="transmembrane region" description="Helical" evidence="9">
    <location>
        <begin position="1458"/>
        <end position="1478"/>
    </location>
</feature>
<dbReference type="InterPro" id="IPR012331">
    <property type="entry name" value="Clathrin_H-chain_linker"/>
</dbReference>
<keyword evidence="4" id="KW-0479">Metal-binding</keyword>
<dbReference type="OrthoDB" id="10051137at2759"/>
<keyword evidence="9" id="KW-0812">Transmembrane</keyword>